<dbReference type="CDD" id="cd14953">
    <property type="entry name" value="NHL_like_1"/>
    <property type="match status" value="1"/>
</dbReference>
<keyword evidence="3" id="KW-1185">Reference proteome</keyword>
<dbReference type="Proteomes" id="UP000078572">
    <property type="component" value="Chromosome 1"/>
</dbReference>
<evidence type="ECO:0000313" key="3">
    <source>
        <dbReference type="Proteomes" id="UP000078572"/>
    </source>
</evidence>
<dbReference type="PANTHER" id="PTHR13833:SF71">
    <property type="entry name" value="NHL DOMAIN-CONTAINING PROTEIN"/>
    <property type="match status" value="1"/>
</dbReference>
<dbReference type="PROSITE" id="PS51257">
    <property type="entry name" value="PROKAR_LIPOPROTEIN"/>
    <property type="match status" value="1"/>
</dbReference>
<dbReference type="RefSeq" id="WP_064804716.1">
    <property type="nucleotide sequence ID" value="NZ_CP016022.1"/>
</dbReference>
<dbReference type="InterPro" id="IPR011042">
    <property type="entry name" value="6-blade_b-propeller_TolB-like"/>
</dbReference>
<dbReference type="SUPFAM" id="SSF101898">
    <property type="entry name" value="NHL repeat"/>
    <property type="match status" value="1"/>
</dbReference>
<dbReference type="OrthoDB" id="9774579at2"/>
<dbReference type="InterPro" id="IPR001258">
    <property type="entry name" value="NHL_repeat"/>
</dbReference>
<proteinExistence type="predicted"/>
<dbReference type="GeneID" id="61526977"/>
<evidence type="ECO:0000256" key="1">
    <source>
        <dbReference type="ARBA" id="ARBA00022737"/>
    </source>
</evidence>
<name>A0A191ZZ22_9RALS</name>
<protein>
    <submittedName>
        <fullName evidence="2">Uncharacterized protein</fullName>
    </submittedName>
</protein>
<dbReference type="AlphaFoldDB" id="A0A191ZZ22"/>
<gene>
    <name evidence="2" type="ORF">A9Y76_13230</name>
</gene>
<evidence type="ECO:0000313" key="2">
    <source>
        <dbReference type="EMBL" id="ANJ73374.1"/>
    </source>
</evidence>
<dbReference type="Pfam" id="PF01436">
    <property type="entry name" value="NHL"/>
    <property type="match status" value="2"/>
</dbReference>
<organism evidence="2 3">
    <name type="scientific">Ralstonia insidiosa</name>
    <dbReference type="NCBI Taxonomy" id="190721"/>
    <lineage>
        <taxon>Bacteria</taxon>
        <taxon>Pseudomonadati</taxon>
        <taxon>Pseudomonadota</taxon>
        <taxon>Betaproteobacteria</taxon>
        <taxon>Burkholderiales</taxon>
        <taxon>Burkholderiaceae</taxon>
        <taxon>Ralstonia</taxon>
    </lineage>
</organism>
<dbReference type="Gene3D" id="2.120.10.30">
    <property type="entry name" value="TolB, C-terminal domain"/>
    <property type="match status" value="4"/>
</dbReference>
<keyword evidence="1" id="KW-0677">Repeat</keyword>
<accession>A0A191ZZ22</accession>
<dbReference type="PANTHER" id="PTHR13833">
    <property type="match status" value="1"/>
</dbReference>
<dbReference type="EMBL" id="CP016022">
    <property type="protein sequence ID" value="ANJ73374.1"/>
    <property type="molecule type" value="Genomic_DNA"/>
</dbReference>
<sequence length="693" mass="67782">MLRYHTALGGALICVSTVLLSACGGDSSSPDSTTATSPTTPLAVANPAGLDTYGGGGPLTFTATSAATWSLTGPGSLSATQGASVTYTPPATVQADAQVTITAVSNGTTVAKTITLHAPVLRPVASQVTWYAGDAPIALSISPQFTTGTPTWSSTVGGTFSAAQGNSVTFTPAAVTSDTQAVVSVAASNHTESVSITLKPASEKTLTLNTPSVQAGNGSVTLTVPSTISHGTLKWTASIGTITVNADGSATYTPPATLSGATVVTISATDGSSAPFTATISVTPSAALAVSPTVTSASAAGAPVSLTASIVNPNASVSASMVRWAIASGHGSLSATSGATVSYIPDATDTTVNDTAVVTATLGAMQKTVNITLNFQSSARFNTPYAIAVDGSGNLFVGDSGNNTIRKITVPGVVSTFAGSGAGTEADGTGTAASFLIPVGTAFDSSGNLFVADSVGHAIRKVTPAGVVTTLAGTSSTFGSPVGIAVDAAGNIYVADYVTNLLSKITPAGVITTLAGSGTAGSQDGTGTAASFNAPSGVAVDSNGTLYVAEQKGCNIRKVTPAGVVTTLAGTGVCTHTDGTGTAAAFNMPGSLVVDGNGNVYVTEYKGNTVRKITPAGVVTTLAGSGATGSADGLGTSAQFNYPMGIAIDSNGVLYVTETDNNLIRMVSPTGNVSTVAGAAKASGTADGIALPR</sequence>
<reference evidence="3" key="1">
    <citation type="submission" date="2016-06" db="EMBL/GenBank/DDBJ databases">
        <authorList>
            <person name="Xu Y."/>
            <person name="Nagy A."/>
            <person name="Yan X."/>
            <person name="Kim S.W."/>
            <person name="Haley B."/>
            <person name="Liu N.T."/>
            <person name="Nou X."/>
        </authorList>
    </citation>
    <scope>NUCLEOTIDE SEQUENCE [LARGE SCALE GENOMIC DNA]</scope>
    <source>
        <strain evidence="3">ATCC 49129</strain>
    </source>
</reference>